<sequence>MAGVGGNCVGDGLPATEAVLREPGGLAVGPDGSVYIADYGHDRVRKVDPEGIITTAASSGLCTVSGFPEGRAQRLWQKLRDWVLSADGVPATDTCLARPTDVVLAPDGSLYIAEWYRVRKVDANGIITTVAGGGHPADGVGDDGPAVEAAVSPYGLALGPDGSLYIAEGGVHRVRKVDPAGMITTVAGDGWMNPGVGHGRFQGDGGPAIQASLNHPYDVAVAPDGTLYIADLENVRVRQLDRHGIITTYAGTENGGDQGDGGPAREAALGYAWGLATGPDGTLYIAEGSPIRAVTPDGVIHTVAPQAVYQEARAVAVGPKGRLYFTATDEGRVYRAEPDGTLRHIAGAGGSCAHWGDGGRAEQAALCHPFSVAAGPDDSFYIAGTWNDRIRRVDKRGVITTVAGGGAPANGLGDGGPAVAASLDLPTSVAVGPDGSVYVADCSHHRIRKVDPQGVITTVAGTGLQGYSGDGGPATAATLDNPRGVCVSMDGSIYIADMDNHCVRKVDRQGAITT</sequence>
<feature type="domain" description="Teneurin NHL" evidence="5">
    <location>
        <begin position="9"/>
        <end position="59"/>
    </location>
</feature>
<dbReference type="Gene3D" id="2.120.10.30">
    <property type="entry name" value="TolB, C-terminal domain"/>
    <property type="match status" value="5"/>
</dbReference>
<feature type="domain" description="Teneurin NHL" evidence="5">
    <location>
        <begin position="468"/>
        <end position="514"/>
    </location>
</feature>
<comment type="caution">
    <text evidence="6">The sequence shown here is derived from an EMBL/GenBank/DDBJ whole genome shotgun (WGS) entry which is preliminary data.</text>
</comment>
<dbReference type="Proteomes" id="UP000052020">
    <property type="component" value="Unassembled WGS sequence"/>
</dbReference>
<dbReference type="EMBL" id="LIZY01000108">
    <property type="protein sequence ID" value="KPJ62653.1"/>
    <property type="molecule type" value="Genomic_DNA"/>
</dbReference>
<feature type="non-terminal residue" evidence="6">
    <location>
        <position position="514"/>
    </location>
</feature>
<dbReference type="SUPFAM" id="SSF63829">
    <property type="entry name" value="Calcium-dependent phosphotriesterase"/>
    <property type="match status" value="1"/>
</dbReference>
<dbReference type="PANTHER" id="PTHR11219:SF69">
    <property type="entry name" value="TENEURIN-A"/>
    <property type="match status" value="1"/>
</dbReference>
<dbReference type="Pfam" id="PF25021">
    <property type="entry name" value="TEN_NHL"/>
    <property type="match status" value="4"/>
</dbReference>
<evidence type="ECO:0000259" key="5">
    <source>
        <dbReference type="Pfam" id="PF25021"/>
    </source>
</evidence>
<dbReference type="SUPFAM" id="SSF101898">
    <property type="entry name" value="NHL repeat"/>
    <property type="match status" value="1"/>
</dbReference>
<evidence type="ECO:0000313" key="6">
    <source>
        <dbReference type="EMBL" id="KPJ62653.1"/>
    </source>
</evidence>
<dbReference type="InterPro" id="IPR051216">
    <property type="entry name" value="Teneurin"/>
</dbReference>
<dbReference type="GO" id="GO:0050839">
    <property type="term" value="F:cell adhesion molecule binding"/>
    <property type="evidence" value="ECO:0007669"/>
    <property type="project" value="TreeGrafter"/>
</dbReference>
<gene>
    <name evidence="6" type="ORF">AMK68_04655</name>
</gene>
<dbReference type="GO" id="GO:0042803">
    <property type="term" value="F:protein homodimerization activity"/>
    <property type="evidence" value="ECO:0007669"/>
    <property type="project" value="TreeGrafter"/>
</dbReference>
<organism evidence="6 7">
    <name type="scientific">candidate division KD3-62 bacterium DG_56</name>
    <dbReference type="NCBI Taxonomy" id="1704032"/>
    <lineage>
        <taxon>Bacteria</taxon>
        <taxon>candidate division KD3-62</taxon>
    </lineage>
</organism>
<dbReference type="InterPro" id="IPR001258">
    <property type="entry name" value="NHL_repeat"/>
</dbReference>
<evidence type="ECO:0000256" key="3">
    <source>
        <dbReference type="ARBA" id="ARBA00023157"/>
    </source>
</evidence>
<keyword evidence="2" id="KW-0677">Repeat</keyword>
<evidence type="ECO:0000256" key="4">
    <source>
        <dbReference type="PROSITE-ProRule" id="PRU00504"/>
    </source>
</evidence>
<feature type="domain" description="Teneurin NHL" evidence="5">
    <location>
        <begin position="412"/>
        <end position="462"/>
    </location>
</feature>
<dbReference type="GO" id="GO:0007157">
    <property type="term" value="P:heterophilic cell-cell adhesion via plasma membrane cell adhesion molecules"/>
    <property type="evidence" value="ECO:0007669"/>
    <property type="project" value="TreeGrafter"/>
</dbReference>
<name>A0A0S7XJJ4_9BACT</name>
<protein>
    <recommendedName>
        <fullName evidence="5">Teneurin NHL domain-containing protein</fullName>
    </recommendedName>
</protein>
<dbReference type="PROSITE" id="PS51125">
    <property type="entry name" value="NHL"/>
    <property type="match status" value="2"/>
</dbReference>
<keyword evidence="3" id="KW-1015">Disulfide bond</keyword>
<evidence type="ECO:0000256" key="2">
    <source>
        <dbReference type="ARBA" id="ARBA00022737"/>
    </source>
</evidence>
<dbReference type="AlphaFoldDB" id="A0A0S7XJJ4"/>
<reference evidence="6 7" key="1">
    <citation type="journal article" date="2015" name="Microbiome">
        <title>Genomic resolution of linkages in carbon, nitrogen, and sulfur cycling among widespread estuary sediment bacteria.</title>
        <authorList>
            <person name="Baker B.J."/>
            <person name="Lazar C.S."/>
            <person name="Teske A.P."/>
            <person name="Dick G.J."/>
        </authorList>
    </citation>
    <scope>NUCLEOTIDE SEQUENCE [LARGE SCALE GENOMIC DNA]</scope>
    <source>
        <strain evidence="6">DG_56</strain>
    </source>
</reference>
<feature type="domain" description="Teneurin NHL" evidence="5">
    <location>
        <begin position="201"/>
        <end position="240"/>
    </location>
</feature>
<feature type="repeat" description="NHL" evidence="4">
    <location>
        <begin position="423"/>
        <end position="453"/>
    </location>
</feature>
<dbReference type="InterPro" id="IPR056822">
    <property type="entry name" value="TEN_NHL"/>
</dbReference>
<accession>A0A0S7XJJ4</accession>
<proteinExistence type="predicted"/>
<keyword evidence="1" id="KW-0245">EGF-like domain</keyword>
<dbReference type="PANTHER" id="PTHR11219">
    <property type="entry name" value="TENEURIN AND N-ACETYLGLUCOSAMINE-1-PHOSPHODIESTER ALPHA-N-ACETYLGLUCOSAMINIDASE"/>
    <property type="match status" value="1"/>
</dbReference>
<dbReference type="InterPro" id="IPR011042">
    <property type="entry name" value="6-blade_b-propeller_TolB-like"/>
</dbReference>
<evidence type="ECO:0000256" key="1">
    <source>
        <dbReference type="ARBA" id="ARBA00022536"/>
    </source>
</evidence>
<dbReference type="GO" id="GO:0046982">
    <property type="term" value="F:protein heterodimerization activity"/>
    <property type="evidence" value="ECO:0007669"/>
    <property type="project" value="TreeGrafter"/>
</dbReference>
<evidence type="ECO:0000313" key="7">
    <source>
        <dbReference type="Proteomes" id="UP000052020"/>
    </source>
</evidence>
<feature type="repeat" description="NHL" evidence="4">
    <location>
        <begin position="473"/>
        <end position="509"/>
    </location>
</feature>